<dbReference type="AlphaFoldDB" id="A0AAV1I6Z2"/>
<accession>A0AAV1I6Z2</accession>
<dbReference type="SUPFAM" id="SSF50630">
    <property type="entry name" value="Acid proteases"/>
    <property type="match status" value="1"/>
</dbReference>
<feature type="chain" id="PRO_5043639963" description="Peptidase A1 domain-containing protein" evidence="1">
    <location>
        <begin position="24"/>
        <end position="215"/>
    </location>
</feature>
<reference evidence="2 3" key="1">
    <citation type="submission" date="2023-10" db="EMBL/GenBank/DDBJ databases">
        <authorList>
            <person name="Maclean D."/>
            <person name="Macfadyen A."/>
        </authorList>
    </citation>
    <scope>NUCLEOTIDE SEQUENCE [LARGE SCALE GENOMIC DNA]</scope>
</reference>
<dbReference type="Gene3D" id="2.40.70.10">
    <property type="entry name" value="Acid Proteases"/>
    <property type="match status" value="1"/>
</dbReference>
<proteinExistence type="predicted"/>
<evidence type="ECO:0008006" key="4">
    <source>
        <dbReference type="Google" id="ProtNLM"/>
    </source>
</evidence>
<dbReference type="InterPro" id="IPR021109">
    <property type="entry name" value="Peptidase_aspartic_dom_sf"/>
</dbReference>
<evidence type="ECO:0000313" key="3">
    <source>
        <dbReference type="Proteomes" id="UP001314263"/>
    </source>
</evidence>
<sequence length="215" mass="22727">MDVRLALLSTYLVGFGSLQSCSGIRDVTGVPGIMGLGLGQGSDNLLLKWGLSSLGTDSLVAALVRQGMPGIFAVQLCNYGGYLWLGGFDRNHVAQGHTPAWFQLVAPIDIEYEGVPYVVWVDSMSLGNTALNLQGTPDRRALVDTGDPTFSLPSDALGTFDQSISVALEAAEGSGHSLSYPAEFPDCPDSVGTIGVPLMRDFVVIFDVEEGLKSL</sequence>
<feature type="signal peptide" evidence="1">
    <location>
        <begin position="1"/>
        <end position="23"/>
    </location>
</feature>
<gene>
    <name evidence="2" type="ORF">CVIRNUC_004998</name>
</gene>
<dbReference type="Proteomes" id="UP001314263">
    <property type="component" value="Unassembled WGS sequence"/>
</dbReference>
<keyword evidence="3" id="KW-1185">Reference proteome</keyword>
<comment type="caution">
    <text evidence="2">The sequence shown here is derived from an EMBL/GenBank/DDBJ whole genome shotgun (WGS) entry which is preliminary data.</text>
</comment>
<keyword evidence="1" id="KW-0732">Signal</keyword>
<evidence type="ECO:0000256" key="1">
    <source>
        <dbReference type="SAM" id="SignalP"/>
    </source>
</evidence>
<dbReference type="PROSITE" id="PS51257">
    <property type="entry name" value="PROKAR_LIPOPROTEIN"/>
    <property type="match status" value="1"/>
</dbReference>
<evidence type="ECO:0000313" key="2">
    <source>
        <dbReference type="EMBL" id="CAK0780285.1"/>
    </source>
</evidence>
<dbReference type="EMBL" id="CAUYUE010000006">
    <property type="protein sequence ID" value="CAK0780285.1"/>
    <property type="molecule type" value="Genomic_DNA"/>
</dbReference>
<organism evidence="2 3">
    <name type="scientific">Coccomyxa viridis</name>
    <dbReference type="NCBI Taxonomy" id="1274662"/>
    <lineage>
        <taxon>Eukaryota</taxon>
        <taxon>Viridiplantae</taxon>
        <taxon>Chlorophyta</taxon>
        <taxon>core chlorophytes</taxon>
        <taxon>Trebouxiophyceae</taxon>
        <taxon>Trebouxiophyceae incertae sedis</taxon>
        <taxon>Coccomyxaceae</taxon>
        <taxon>Coccomyxa</taxon>
    </lineage>
</organism>
<name>A0AAV1I6Z2_9CHLO</name>
<protein>
    <recommendedName>
        <fullName evidence="4">Peptidase A1 domain-containing protein</fullName>
    </recommendedName>
</protein>